<dbReference type="PRINTS" id="PR00032">
    <property type="entry name" value="HTHARAC"/>
</dbReference>
<dbReference type="PANTHER" id="PTHR46796:SF14">
    <property type="entry name" value="TRANSCRIPTIONAL REGULATORY PROTEIN"/>
    <property type="match status" value="1"/>
</dbReference>
<evidence type="ECO:0000259" key="5">
    <source>
        <dbReference type="PROSITE" id="PS01124"/>
    </source>
</evidence>
<dbReference type="AlphaFoldDB" id="A0A1R3VJB5"/>
<reference evidence="7" key="1">
    <citation type="submission" date="2017-01" db="EMBL/GenBank/DDBJ databases">
        <authorList>
            <person name="Brunel B."/>
        </authorList>
    </citation>
    <scope>NUCLEOTIDE SEQUENCE [LARGE SCALE GENOMIC DNA]</scope>
</reference>
<dbReference type="InterPro" id="IPR003313">
    <property type="entry name" value="AraC-bd"/>
</dbReference>
<evidence type="ECO:0000256" key="1">
    <source>
        <dbReference type="ARBA" id="ARBA00023015"/>
    </source>
</evidence>
<evidence type="ECO:0000313" key="7">
    <source>
        <dbReference type="Proteomes" id="UP000188388"/>
    </source>
</evidence>
<dbReference type="PROSITE" id="PS00041">
    <property type="entry name" value="HTH_ARAC_FAMILY_1"/>
    <property type="match status" value="1"/>
</dbReference>
<dbReference type="STRING" id="1631249.BQ8794_90163"/>
<organism evidence="6 7">
    <name type="scientific">Mesorhizobium prunaredense</name>
    <dbReference type="NCBI Taxonomy" id="1631249"/>
    <lineage>
        <taxon>Bacteria</taxon>
        <taxon>Pseudomonadati</taxon>
        <taxon>Pseudomonadota</taxon>
        <taxon>Alphaproteobacteria</taxon>
        <taxon>Hyphomicrobiales</taxon>
        <taxon>Phyllobacteriaceae</taxon>
        <taxon>Mesorhizobium</taxon>
    </lineage>
</organism>
<evidence type="ECO:0000256" key="3">
    <source>
        <dbReference type="ARBA" id="ARBA00023159"/>
    </source>
</evidence>
<dbReference type="SMART" id="SM00342">
    <property type="entry name" value="HTH_ARAC"/>
    <property type="match status" value="1"/>
</dbReference>
<dbReference type="Gene3D" id="1.10.10.60">
    <property type="entry name" value="Homeodomain-like"/>
    <property type="match status" value="2"/>
</dbReference>
<dbReference type="SUPFAM" id="SSF46689">
    <property type="entry name" value="Homeodomain-like"/>
    <property type="match status" value="2"/>
</dbReference>
<dbReference type="EMBL" id="FTPD01000082">
    <property type="protein sequence ID" value="SIT59998.1"/>
    <property type="molecule type" value="Genomic_DNA"/>
</dbReference>
<protein>
    <submittedName>
        <fullName evidence="6">AraC family transcriptional regulator</fullName>
    </submittedName>
</protein>
<name>A0A1R3VJB5_9HYPH</name>
<evidence type="ECO:0000313" key="6">
    <source>
        <dbReference type="EMBL" id="SIT59998.1"/>
    </source>
</evidence>
<sequence length="313" mass="34188">MVSAHFVRRPGRIGRARLLALGKNCYVSAMTTSVHALASGKGWRVSDVVCTAGVADRPFEEEHRNFCVAVVTNGTFRYRARQGTAMLTPGAILLGNARTCYECGHEHGAGDRCISYHFSPAYMEQIVADTPGAKQLAFETPLLPPLPALAQLLAEAEAAREMADIEAFEELGLRIAGAAVASGITSAARSPSRRDQKRVAEAVRRIEKDAERPVSLAELASETATSPYHFLRSFRHVAGMTPYQFVLKTRLHRAAVRLCMSDEAISTIAFEAGFNDLSTFNRRFRRVMGAAPGAYRLRRRGDKLPNASVVPVL</sequence>
<gene>
    <name evidence="6" type="ORF">BQ8794_90163</name>
</gene>
<evidence type="ECO:0000256" key="2">
    <source>
        <dbReference type="ARBA" id="ARBA00023125"/>
    </source>
</evidence>
<evidence type="ECO:0000256" key="4">
    <source>
        <dbReference type="ARBA" id="ARBA00023163"/>
    </source>
</evidence>
<dbReference type="InterPro" id="IPR018062">
    <property type="entry name" value="HTH_AraC-typ_CS"/>
</dbReference>
<dbReference type="Proteomes" id="UP000188388">
    <property type="component" value="Unassembled WGS sequence"/>
</dbReference>
<feature type="domain" description="HTH araC/xylS-type" evidence="5">
    <location>
        <begin position="200"/>
        <end position="298"/>
    </location>
</feature>
<dbReference type="PROSITE" id="PS01124">
    <property type="entry name" value="HTH_ARAC_FAMILY_2"/>
    <property type="match status" value="1"/>
</dbReference>
<dbReference type="Pfam" id="PF12833">
    <property type="entry name" value="HTH_18"/>
    <property type="match status" value="1"/>
</dbReference>
<keyword evidence="1" id="KW-0805">Transcription regulation</keyword>
<dbReference type="InterPro" id="IPR018060">
    <property type="entry name" value="HTH_AraC"/>
</dbReference>
<accession>A0A1R3VJB5</accession>
<keyword evidence="4" id="KW-0804">Transcription</keyword>
<dbReference type="Pfam" id="PF02311">
    <property type="entry name" value="AraC_binding"/>
    <property type="match status" value="1"/>
</dbReference>
<keyword evidence="3" id="KW-0010">Activator</keyword>
<keyword evidence="2" id="KW-0238">DNA-binding</keyword>
<keyword evidence="7" id="KW-1185">Reference proteome</keyword>
<proteinExistence type="predicted"/>
<dbReference type="InterPro" id="IPR020449">
    <property type="entry name" value="Tscrpt_reg_AraC-type_HTH"/>
</dbReference>
<dbReference type="InterPro" id="IPR050204">
    <property type="entry name" value="AraC_XylS_family_regulators"/>
</dbReference>
<dbReference type="InterPro" id="IPR009057">
    <property type="entry name" value="Homeodomain-like_sf"/>
</dbReference>
<dbReference type="PANTHER" id="PTHR46796">
    <property type="entry name" value="HTH-TYPE TRANSCRIPTIONAL ACTIVATOR RHAS-RELATED"/>
    <property type="match status" value="1"/>
</dbReference>
<dbReference type="GO" id="GO:0043565">
    <property type="term" value="F:sequence-specific DNA binding"/>
    <property type="evidence" value="ECO:0007669"/>
    <property type="project" value="InterPro"/>
</dbReference>
<dbReference type="GO" id="GO:0003700">
    <property type="term" value="F:DNA-binding transcription factor activity"/>
    <property type="evidence" value="ECO:0007669"/>
    <property type="project" value="InterPro"/>
</dbReference>